<protein>
    <submittedName>
        <fullName evidence="1">Uncharacterized protein</fullName>
    </submittedName>
</protein>
<organism evidence="1 2">
    <name type="scientific">Candidatus Methylophosphatis roskildensis</name>
    <dbReference type="NCBI Taxonomy" id="2899263"/>
    <lineage>
        <taxon>Bacteria</taxon>
        <taxon>Pseudomonadati</taxon>
        <taxon>Pseudomonadota</taxon>
        <taxon>Betaproteobacteria</taxon>
        <taxon>Nitrosomonadales</taxon>
        <taxon>Sterolibacteriaceae</taxon>
        <taxon>Candidatus Methylophosphatis</taxon>
    </lineage>
</organism>
<dbReference type="Gene3D" id="3.40.630.10">
    <property type="entry name" value="Zn peptidases"/>
    <property type="match status" value="1"/>
</dbReference>
<proteinExistence type="predicted"/>
<dbReference type="EMBL" id="JADJEV010000002">
    <property type="protein sequence ID" value="MBK6972428.1"/>
    <property type="molecule type" value="Genomic_DNA"/>
</dbReference>
<dbReference type="Proteomes" id="UP000807785">
    <property type="component" value="Unassembled WGS sequence"/>
</dbReference>
<evidence type="ECO:0000313" key="1">
    <source>
        <dbReference type="EMBL" id="MBK6972428.1"/>
    </source>
</evidence>
<comment type="caution">
    <text evidence="1">The sequence shown here is derived from an EMBL/GenBank/DDBJ whole genome shotgun (WGS) entry which is preliminary data.</text>
</comment>
<dbReference type="AlphaFoldDB" id="A0A9D7HL84"/>
<evidence type="ECO:0000313" key="2">
    <source>
        <dbReference type="Proteomes" id="UP000807785"/>
    </source>
</evidence>
<sequence>MQRALAIGAACVVLLLLFWVATTQPFVQPLAVVAQASDRAALERHVRALSQTFHPRSFDHKANLDSTADYIAGELAGLGFAVESQPFVVDGETFRRHGTGRIPVESITATTGRRDFLL</sequence>
<name>A0A9D7HL84_9PROT</name>
<accession>A0A9D7HL84</accession>
<reference evidence="1" key="1">
    <citation type="submission" date="2020-10" db="EMBL/GenBank/DDBJ databases">
        <title>Connecting structure to function with the recovery of over 1000 high-quality activated sludge metagenome-assembled genomes encoding full-length rRNA genes using long-read sequencing.</title>
        <authorList>
            <person name="Singleton C.M."/>
            <person name="Petriglieri F."/>
            <person name="Kristensen J.M."/>
            <person name="Kirkegaard R.H."/>
            <person name="Michaelsen T.Y."/>
            <person name="Andersen M.H."/>
            <person name="Karst S.M."/>
            <person name="Dueholm M.S."/>
            <person name="Nielsen P.H."/>
            <person name="Albertsen M."/>
        </authorList>
    </citation>
    <scope>NUCLEOTIDE SEQUENCE</scope>
    <source>
        <strain evidence="1">Bjer_18-Q3-R1-45_BAT3C.347</strain>
    </source>
</reference>
<gene>
    <name evidence="1" type="ORF">IPH26_05530</name>
</gene>